<reference evidence="12" key="1">
    <citation type="submission" date="2020-04" db="EMBL/GenBank/DDBJ databases">
        <authorList>
            <person name="Zhang T."/>
        </authorList>
    </citation>
    <scope>NUCLEOTIDE SEQUENCE</scope>
    <source>
        <strain evidence="12">HKST-UBA13</strain>
    </source>
</reference>
<organism evidence="12 13">
    <name type="scientific">Candidatus Dojkabacteria bacterium</name>
    <dbReference type="NCBI Taxonomy" id="2099670"/>
    <lineage>
        <taxon>Bacteria</taxon>
        <taxon>Candidatus Dojkabacteria</taxon>
    </lineage>
</organism>
<feature type="domain" description="ABC transporter" evidence="10">
    <location>
        <begin position="333"/>
        <end position="566"/>
    </location>
</feature>
<name>A0A955ICA4_9BACT</name>
<evidence type="ECO:0000256" key="2">
    <source>
        <dbReference type="ARBA" id="ARBA00022448"/>
    </source>
</evidence>
<feature type="transmembrane region" description="Helical" evidence="9">
    <location>
        <begin position="135"/>
        <end position="153"/>
    </location>
</feature>
<dbReference type="EMBL" id="JAGQLJ010000018">
    <property type="protein sequence ID" value="MCA9380813.1"/>
    <property type="molecule type" value="Genomic_DNA"/>
</dbReference>
<feature type="transmembrane region" description="Helical" evidence="9">
    <location>
        <begin position="159"/>
        <end position="178"/>
    </location>
</feature>
<dbReference type="InterPro" id="IPR011527">
    <property type="entry name" value="ABC1_TM_dom"/>
</dbReference>
<dbReference type="Pfam" id="PF00005">
    <property type="entry name" value="ABC_tran"/>
    <property type="match status" value="1"/>
</dbReference>
<dbReference type="InterPro" id="IPR003593">
    <property type="entry name" value="AAA+_ATPase"/>
</dbReference>
<evidence type="ECO:0000256" key="1">
    <source>
        <dbReference type="ARBA" id="ARBA00004651"/>
    </source>
</evidence>
<dbReference type="PROSITE" id="PS50929">
    <property type="entry name" value="ABC_TM1F"/>
    <property type="match status" value="1"/>
</dbReference>
<evidence type="ECO:0000256" key="9">
    <source>
        <dbReference type="SAM" id="Phobius"/>
    </source>
</evidence>
<dbReference type="SUPFAM" id="SSF90123">
    <property type="entry name" value="ABC transporter transmembrane region"/>
    <property type="match status" value="1"/>
</dbReference>
<keyword evidence="3" id="KW-1003">Cell membrane</keyword>
<dbReference type="InterPro" id="IPR003439">
    <property type="entry name" value="ABC_transporter-like_ATP-bd"/>
</dbReference>
<sequence length="572" mass="63496">MKKQPKEENLLSFLKDYKVLIFLVITLSLLVNGLSLLLPKLNERIIDSLQNGTYDKNEALTLFGILTAGILVFSIIQNILGSITSEKIAADLRTQVINKISKQSFTYINKVTTSKLLTNLIADVDAVKMFINQGIIIAFAAVVQLIGSIILLLSINWQLAIPIILTIPVLLVSFGVIFSRIEKYFTLSQEIIDKLNSVINENVTGSALIRVLSSQRYEGDKFEVANTEAKDIGTKIVRGFASLFPIISLVINFSFFEILGFGGSKVIDGSLTAGEFAAFFSYIFIFVTPVIMIGFLASSVGRAFAAYKRIKQVIDSELPKDEGTISTEIKGDICMKNVTLDIDNKRILDNIHFDIKAGSRVGIMGPTAAGKTQIFYLITGLIDANKGEILIDGKPISDYEKDSLYSQMGMVFQDSIIYNTTIRENIAFINENVSEESINRAIKTAELEDFIATLPEGLDTKISERGVSLSGGQKQRLTLARALAIDPKIILLDDFTARVDINTERRIIKNLRENYPGITIVAITQKINSIEDFDNIILVMEGELVAQGKHEDLLKNSLEYQLIYKSQQRTED</sequence>
<feature type="transmembrane region" description="Helical" evidence="9">
    <location>
        <begin position="279"/>
        <end position="301"/>
    </location>
</feature>
<proteinExistence type="predicted"/>
<dbReference type="PROSITE" id="PS00211">
    <property type="entry name" value="ABC_TRANSPORTER_1"/>
    <property type="match status" value="1"/>
</dbReference>
<dbReference type="FunFam" id="3.40.50.300:FF:000221">
    <property type="entry name" value="Multidrug ABC transporter ATP-binding protein"/>
    <property type="match status" value="1"/>
</dbReference>
<dbReference type="Gene3D" id="1.20.1560.10">
    <property type="entry name" value="ABC transporter type 1, transmembrane domain"/>
    <property type="match status" value="1"/>
</dbReference>
<dbReference type="AlphaFoldDB" id="A0A955ICA4"/>
<dbReference type="PANTHER" id="PTHR43394">
    <property type="entry name" value="ATP-DEPENDENT PERMEASE MDL1, MITOCHONDRIAL"/>
    <property type="match status" value="1"/>
</dbReference>
<keyword evidence="2" id="KW-0813">Transport</keyword>
<accession>A0A955ICA4</accession>
<feature type="transmembrane region" description="Helical" evidence="9">
    <location>
        <begin position="20"/>
        <end position="39"/>
    </location>
</feature>
<dbReference type="GO" id="GO:0005886">
    <property type="term" value="C:plasma membrane"/>
    <property type="evidence" value="ECO:0007669"/>
    <property type="project" value="UniProtKB-SubCell"/>
</dbReference>
<feature type="transmembrane region" description="Helical" evidence="9">
    <location>
        <begin position="59"/>
        <end position="80"/>
    </location>
</feature>
<gene>
    <name evidence="12" type="ORF">KC678_00950</name>
</gene>
<dbReference type="Pfam" id="PF00664">
    <property type="entry name" value="ABC_membrane"/>
    <property type="match status" value="1"/>
</dbReference>
<comment type="caution">
    <text evidence="12">The sequence shown here is derived from an EMBL/GenBank/DDBJ whole genome shotgun (WGS) entry which is preliminary data.</text>
</comment>
<feature type="domain" description="ABC transmembrane type-1" evidence="11">
    <location>
        <begin position="22"/>
        <end position="302"/>
    </location>
</feature>
<protein>
    <submittedName>
        <fullName evidence="12">ABC transporter ATP-binding protein</fullName>
    </submittedName>
</protein>
<keyword evidence="7 9" id="KW-1133">Transmembrane helix</keyword>
<keyword evidence="8 9" id="KW-0472">Membrane</keyword>
<dbReference type="Proteomes" id="UP000775877">
    <property type="component" value="Unassembled WGS sequence"/>
</dbReference>
<dbReference type="SUPFAM" id="SSF52540">
    <property type="entry name" value="P-loop containing nucleoside triphosphate hydrolases"/>
    <property type="match status" value="1"/>
</dbReference>
<evidence type="ECO:0000256" key="8">
    <source>
        <dbReference type="ARBA" id="ARBA00023136"/>
    </source>
</evidence>
<dbReference type="InterPro" id="IPR017871">
    <property type="entry name" value="ABC_transporter-like_CS"/>
</dbReference>
<evidence type="ECO:0000259" key="11">
    <source>
        <dbReference type="PROSITE" id="PS50929"/>
    </source>
</evidence>
<evidence type="ECO:0000256" key="7">
    <source>
        <dbReference type="ARBA" id="ARBA00022989"/>
    </source>
</evidence>
<dbReference type="InterPro" id="IPR027417">
    <property type="entry name" value="P-loop_NTPase"/>
</dbReference>
<evidence type="ECO:0000256" key="4">
    <source>
        <dbReference type="ARBA" id="ARBA00022692"/>
    </source>
</evidence>
<evidence type="ECO:0000313" key="12">
    <source>
        <dbReference type="EMBL" id="MCA9380813.1"/>
    </source>
</evidence>
<dbReference type="PANTHER" id="PTHR43394:SF1">
    <property type="entry name" value="ATP-BINDING CASSETTE SUB-FAMILY B MEMBER 10, MITOCHONDRIAL"/>
    <property type="match status" value="1"/>
</dbReference>
<dbReference type="PROSITE" id="PS50893">
    <property type="entry name" value="ABC_TRANSPORTER_2"/>
    <property type="match status" value="1"/>
</dbReference>
<dbReference type="InterPro" id="IPR039421">
    <property type="entry name" value="Type_1_exporter"/>
</dbReference>
<keyword evidence="6 12" id="KW-0067">ATP-binding</keyword>
<keyword evidence="4 9" id="KW-0812">Transmembrane</keyword>
<dbReference type="GO" id="GO:0015421">
    <property type="term" value="F:ABC-type oligopeptide transporter activity"/>
    <property type="evidence" value="ECO:0007669"/>
    <property type="project" value="TreeGrafter"/>
</dbReference>
<dbReference type="CDD" id="cd18548">
    <property type="entry name" value="ABC_6TM_Tm287_like"/>
    <property type="match status" value="1"/>
</dbReference>
<dbReference type="Gene3D" id="3.40.50.300">
    <property type="entry name" value="P-loop containing nucleotide triphosphate hydrolases"/>
    <property type="match status" value="1"/>
</dbReference>
<feature type="transmembrane region" description="Helical" evidence="9">
    <location>
        <begin position="240"/>
        <end position="259"/>
    </location>
</feature>
<evidence type="ECO:0000259" key="10">
    <source>
        <dbReference type="PROSITE" id="PS50893"/>
    </source>
</evidence>
<evidence type="ECO:0000313" key="13">
    <source>
        <dbReference type="Proteomes" id="UP000775877"/>
    </source>
</evidence>
<evidence type="ECO:0000256" key="3">
    <source>
        <dbReference type="ARBA" id="ARBA00022475"/>
    </source>
</evidence>
<keyword evidence="5" id="KW-0547">Nucleotide-binding</keyword>
<dbReference type="GO" id="GO:0005524">
    <property type="term" value="F:ATP binding"/>
    <property type="evidence" value="ECO:0007669"/>
    <property type="project" value="UniProtKB-KW"/>
</dbReference>
<evidence type="ECO:0000256" key="5">
    <source>
        <dbReference type="ARBA" id="ARBA00022741"/>
    </source>
</evidence>
<comment type="subcellular location">
    <subcellularLocation>
        <location evidence="1">Cell membrane</location>
        <topology evidence="1">Multi-pass membrane protein</topology>
    </subcellularLocation>
</comment>
<dbReference type="SMART" id="SM00382">
    <property type="entry name" value="AAA"/>
    <property type="match status" value="1"/>
</dbReference>
<reference evidence="12" key="2">
    <citation type="journal article" date="2021" name="Microbiome">
        <title>Successional dynamics and alternative stable states in a saline activated sludge microbial community over 9 years.</title>
        <authorList>
            <person name="Wang Y."/>
            <person name="Ye J."/>
            <person name="Ju F."/>
            <person name="Liu L."/>
            <person name="Boyd J.A."/>
            <person name="Deng Y."/>
            <person name="Parks D.H."/>
            <person name="Jiang X."/>
            <person name="Yin X."/>
            <person name="Woodcroft B.J."/>
            <person name="Tyson G.W."/>
            <person name="Hugenholtz P."/>
            <person name="Polz M.F."/>
            <person name="Zhang T."/>
        </authorList>
    </citation>
    <scope>NUCLEOTIDE SEQUENCE</scope>
    <source>
        <strain evidence="12">HKST-UBA13</strain>
    </source>
</reference>
<dbReference type="InterPro" id="IPR036640">
    <property type="entry name" value="ABC1_TM_sf"/>
</dbReference>
<evidence type="ECO:0000256" key="6">
    <source>
        <dbReference type="ARBA" id="ARBA00022840"/>
    </source>
</evidence>
<dbReference type="GO" id="GO:0016887">
    <property type="term" value="F:ATP hydrolysis activity"/>
    <property type="evidence" value="ECO:0007669"/>
    <property type="project" value="InterPro"/>
</dbReference>